<evidence type="ECO:0000313" key="8">
    <source>
        <dbReference type="Proteomes" id="UP000093514"/>
    </source>
</evidence>
<dbReference type="GO" id="GO:0009164">
    <property type="term" value="P:nucleoside catabolic process"/>
    <property type="evidence" value="ECO:0007669"/>
    <property type="project" value="InterPro"/>
</dbReference>
<dbReference type="GO" id="GO:0005829">
    <property type="term" value="C:cytosol"/>
    <property type="evidence" value="ECO:0007669"/>
    <property type="project" value="TreeGrafter"/>
</dbReference>
<dbReference type="GO" id="GO:0008930">
    <property type="term" value="F:methylthioadenosine nucleosidase activity"/>
    <property type="evidence" value="ECO:0007669"/>
    <property type="project" value="InterPro"/>
</dbReference>
<accession>A0A1C0AC75</accession>
<dbReference type="Proteomes" id="UP000093514">
    <property type="component" value="Unassembled WGS sequence"/>
</dbReference>
<evidence type="ECO:0000256" key="3">
    <source>
        <dbReference type="ARBA" id="ARBA00022605"/>
    </source>
</evidence>
<dbReference type="Gene3D" id="3.40.50.1580">
    <property type="entry name" value="Nucleoside phosphorylase domain"/>
    <property type="match status" value="1"/>
</dbReference>
<dbReference type="AlphaFoldDB" id="A0A1C0AC75"/>
<evidence type="ECO:0000256" key="2">
    <source>
        <dbReference type="ARBA" id="ARBA00011974"/>
    </source>
</evidence>
<comment type="caution">
    <text evidence="7">The sequence shown here is derived from an EMBL/GenBank/DDBJ whole genome shotgun (WGS) entry which is preliminary data.</text>
</comment>
<feature type="domain" description="Nucleoside phosphorylase" evidence="6">
    <location>
        <begin position="2"/>
        <end position="230"/>
    </location>
</feature>
<dbReference type="Pfam" id="PF01048">
    <property type="entry name" value="PNP_UDP_1"/>
    <property type="match status" value="1"/>
</dbReference>
<dbReference type="GO" id="GO:0008782">
    <property type="term" value="F:adenosylhomocysteine nucleosidase activity"/>
    <property type="evidence" value="ECO:0007669"/>
    <property type="project" value="UniProtKB-EC"/>
</dbReference>
<dbReference type="InterPro" id="IPR035994">
    <property type="entry name" value="Nucleoside_phosphorylase_sf"/>
</dbReference>
<evidence type="ECO:0000256" key="4">
    <source>
        <dbReference type="ARBA" id="ARBA00022801"/>
    </source>
</evidence>
<dbReference type="EC" id="3.2.2.9" evidence="2"/>
<keyword evidence="5" id="KW-0486">Methionine biosynthesis</keyword>
<dbReference type="SUPFAM" id="SSF53167">
    <property type="entry name" value="Purine and uridine phosphorylases"/>
    <property type="match status" value="1"/>
</dbReference>
<dbReference type="UniPathway" id="UPA00904">
    <property type="reaction ID" value="UER00871"/>
</dbReference>
<dbReference type="PANTHER" id="PTHR46832">
    <property type="entry name" value="5'-METHYLTHIOADENOSINE/S-ADENOSYLHOMOCYSTEINE NUCLEOSIDASE"/>
    <property type="match status" value="1"/>
</dbReference>
<dbReference type="NCBIfam" id="TIGR01704">
    <property type="entry name" value="MTA_SAH-Nsdase"/>
    <property type="match status" value="1"/>
</dbReference>
<dbReference type="RefSeq" id="WP_068714928.1">
    <property type="nucleotide sequence ID" value="NZ_LWDV01000006.1"/>
</dbReference>
<keyword evidence="8" id="KW-1185">Reference proteome</keyword>
<gene>
    <name evidence="7" type="ORF">U472_01810</name>
</gene>
<organism evidence="7 8">
    <name type="scientific">Orenia metallireducens</name>
    <dbReference type="NCBI Taxonomy" id="1413210"/>
    <lineage>
        <taxon>Bacteria</taxon>
        <taxon>Bacillati</taxon>
        <taxon>Bacillota</taxon>
        <taxon>Clostridia</taxon>
        <taxon>Halanaerobiales</taxon>
        <taxon>Halobacteroidaceae</taxon>
        <taxon>Orenia</taxon>
    </lineage>
</organism>
<dbReference type="GO" id="GO:0019509">
    <property type="term" value="P:L-methionine salvage from methylthioadenosine"/>
    <property type="evidence" value="ECO:0007669"/>
    <property type="project" value="UniProtKB-UniPathway"/>
</dbReference>
<evidence type="ECO:0000256" key="5">
    <source>
        <dbReference type="ARBA" id="ARBA00023167"/>
    </source>
</evidence>
<reference evidence="8" key="1">
    <citation type="submission" date="2016-07" db="EMBL/GenBank/DDBJ databases">
        <authorList>
            <person name="Florea S."/>
            <person name="Webb J.S."/>
            <person name="Jaromczyk J."/>
            <person name="Schardl C.L."/>
        </authorList>
    </citation>
    <scope>NUCLEOTIDE SEQUENCE [LARGE SCALE GENOMIC DNA]</scope>
    <source>
        <strain evidence="8">Z6</strain>
    </source>
</reference>
<keyword evidence="4" id="KW-0378">Hydrolase</keyword>
<protein>
    <recommendedName>
        <fullName evidence="2">adenosylhomocysteine nucleosidase</fullName>
        <ecNumber evidence="2">3.2.2.9</ecNumber>
    </recommendedName>
</protein>
<dbReference type="InterPro" id="IPR000845">
    <property type="entry name" value="Nucleoside_phosphorylase_d"/>
</dbReference>
<comment type="pathway">
    <text evidence="1">Amino-acid biosynthesis; L-methionine biosynthesis via salvage pathway; S-methyl-5-thio-alpha-D-ribose 1-phosphate from S-methyl-5'-thioadenosine (hydrolase route): step 1/2.</text>
</comment>
<reference evidence="7 8" key="2">
    <citation type="submission" date="2016-08" db="EMBL/GenBank/DDBJ databases">
        <title>Orenia metallireducens sp. nov. strain Z6, a Novel Metal-reducing Firmicute from the Deep Subsurface.</title>
        <authorList>
            <person name="Maxim B.I."/>
            <person name="Kenneth K."/>
            <person name="Flynn T.M."/>
            <person name="Oloughlin E.J."/>
            <person name="Locke R.A."/>
            <person name="Weber J.R."/>
            <person name="Egan S.M."/>
            <person name="Mackie R.I."/>
            <person name="Cann I.K."/>
        </authorList>
    </citation>
    <scope>NUCLEOTIDE SEQUENCE [LARGE SCALE GENOMIC DNA]</scope>
    <source>
        <strain evidence="7 8">Z6</strain>
    </source>
</reference>
<dbReference type="CDD" id="cd09008">
    <property type="entry name" value="MTAN"/>
    <property type="match status" value="1"/>
</dbReference>
<sequence length="233" mass="25484">MKIGIIGAMDIEIELLKEDLELKNTLNKASMEFYEGKLVGKEVVLVRSGIGKVNAAVCTQILIDDFDVDEVIFTGVAGAVDPTLDVGDIVISNEVAQHDIDVTGFGREYGEIPGLDRVFFEAEKRLVDLAKEAGEKVTADEDIKVLIGRILSGDQFIADRDKVTWLEETFAGHCTEMEGAAVGQVCFLNSKPFVIIRSMSDKADGEASISFDEFVKIAADNSYKIVIEMLNNI</sequence>
<evidence type="ECO:0000256" key="1">
    <source>
        <dbReference type="ARBA" id="ARBA00004945"/>
    </source>
</evidence>
<dbReference type="InterPro" id="IPR010049">
    <property type="entry name" value="MTA_SAH_Nsdase"/>
</dbReference>
<dbReference type="PANTHER" id="PTHR46832:SF1">
    <property type="entry name" value="5'-METHYLTHIOADENOSINE_S-ADENOSYLHOMOCYSTEINE NUCLEOSIDASE"/>
    <property type="match status" value="1"/>
</dbReference>
<name>A0A1C0AC75_9FIRM</name>
<dbReference type="EMBL" id="LWDV01000006">
    <property type="protein sequence ID" value="OCL27960.1"/>
    <property type="molecule type" value="Genomic_DNA"/>
</dbReference>
<dbReference type="NCBIfam" id="NF004079">
    <property type="entry name" value="PRK05584.1"/>
    <property type="match status" value="1"/>
</dbReference>
<evidence type="ECO:0000313" key="7">
    <source>
        <dbReference type="EMBL" id="OCL27960.1"/>
    </source>
</evidence>
<dbReference type="OrthoDB" id="9792278at2"/>
<keyword evidence="3" id="KW-0028">Amino-acid biosynthesis</keyword>
<evidence type="ECO:0000259" key="6">
    <source>
        <dbReference type="Pfam" id="PF01048"/>
    </source>
</evidence>
<dbReference type="GO" id="GO:0019284">
    <property type="term" value="P:L-methionine salvage from S-adenosylmethionine"/>
    <property type="evidence" value="ECO:0007669"/>
    <property type="project" value="TreeGrafter"/>
</dbReference>
<proteinExistence type="predicted"/>